<evidence type="ECO:0000259" key="1">
    <source>
        <dbReference type="Pfam" id="PF18765"/>
    </source>
</evidence>
<evidence type="ECO:0000313" key="2">
    <source>
        <dbReference type="EMBL" id="KKP48261.1"/>
    </source>
</evidence>
<dbReference type="Gene3D" id="3.30.460.10">
    <property type="entry name" value="Beta Polymerase, domain 2"/>
    <property type="match status" value="1"/>
</dbReference>
<feature type="domain" description="Polymerase beta nucleotidyltransferase" evidence="1">
    <location>
        <begin position="6"/>
        <end position="87"/>
    </location>
</feature>
<comment type="caution">
    <text evidence="2">The sequence shown here is derived from an EMBL/GenBank/DDBJ whole genome shotgun (WGS) entry which is preliminary data.</text>
</comment>
<dbReference type="Pfam" id="PF18765">
    <property type="entry name" value="Polbeta"/>
    <property type="match status" value="1"/>
</dbReference>
<gene>
    <name evidence="2" type="ORF">UR38_C0001G0057</name>
</gene>
<dbReference type="PANTHER" id="PTHR43852">
    <property type="entry name" value="NUCLEOTIDYLTRANSFERASE"/>
    <property type="match status" value="1"/>
</dbReference>
<dbReference type="PANTHER" id="PTHR43852:SF3">
    <property type="entry name" value="NUCLEOTIDYLTRANSFERASE"/>
    <property type="match status" value="1"/>
</dbReference>
<proteinExistence type="predicted"/>
<dbReference type="Proteomes" id="UP000033995">
    <property type="component" value="Unassembled WGS sequence"/>
</dbReference>
<organism evidence="2 3">
    <name type="scientific">Candidatus Woesebacteria bacterium GW2011_GWA2_33_28</name>
    <dbReference type="NCBI Taxonomy" id="1618561"/>
    <lineage>
        <taxon>Bacteria</taxon>
        <taxon>Candidatus Woeseibacteriota</taxon>
    </lineage>
</organism>
<reference evidence="2 3" key="1">
    <citation type="journal article" date="2015" name="Nature">
        <title>rRNA introns, odd ribosomes, and small enigmatic genomes across a large radiation of phyla.</title>
        <authorList>
            <person name="Brown C.T."/>
            <person name="Hug L.A."/>
            <person name="Thomas B.C."/>
            <person name="Sharon I."/>
            <person name="Castelle C.J."/>
            <person name="Singh A."/>
            <person name="Wilkins M.J."/>
            <person name="Williams K.H."/>
            <person name="Banfield J.F."/>
        </authorList>
    </citation>
    <scope>NUCLEOTIDE SEQUENCE [LARGE SCALE GENOMIC DNA]</scope>
</reference>
<dbReference type="NCBIfam" id="NF047752">
    <property type="entry name" value="MntA_antitoxin"/>
    <property type="match status" value="1"/>
</dbReference>
<dbReference type="InterPro" id="IPR043519">
    <property type="entry name" value="NT_sf"/>
</dbReference>
<sequence>MNFEAIRKKYKLSLILMHGSQITGKIHPESDTDIAFVREKTKIKINYLELLVDLTKLIKKDKIDLVDITHANPLLLFAITSKSKLLAGSLDSYNNLSHKAFNLYSDYLPYLKMEAEFVKERINSYAKN</sequence>
<protein>
    <submittedName>
        <fullName evidence="2">Polymerase beta domain protein region protein</fullName>
    </submittedName>
</protein>
<dbReference type="InterPro" id="IPR041633">
    <property type="entry name" value="Polbeta"/>
</dbReference>
<dbReference type="AlphaFoldDB" id="A0A0G0AAE4"/>
<accession>A0A0G0AAE4</accession>
<dbReference type="CDD" id="cd05403">
    <property type="entry name" value="NT_KNTase_like"/>
    <property type="match status" value="1"/>
</dbReference>
<dbReference type="SUPFAM" id="SSF81301">
    <property type="entry name" value="Nucleotidyltransferase"/>
    <property type="match status" value="1"/>
</dbReference>
<dbReference type="InterPro" id="IPR052930">
    <property type="entry name" value="TA_antitoxin_MntA"/>
</dbReference>
<dbReference type="EMBL" id="LBOZ01000001">
    <property type="protein sequence ID" value="KKP48261.1"/>
    <property type="molecule type" value="Genomic_DNA"/>
</dbReference>
<evidence type="ECO:0000313" key="3">
    <source>
        <dbReference type="Proteomes" id="UP000033995"/>
    </source>
</evidence>
<name>A0A0G0AAE4_9BACT</name>